<evidence type="ECO:0000313" key="2">
    <source>
        <dbReference type="EMBL" id="VDK71212.1"/>
    </source>
</evidence>
<dbReference type="OrthoDB" id="5859642at2759"/>
<evidence type="ECO:0000313" key="4">
    <source>
        <dbReference type="WBParaSite" id="ASIM_0002028301-mRNA-1"/>
    </source>
</evidence>
<proteinExistence type="predicted"/>
<keyword evidence="3" id="KW-1185">Reference proteome</keyword>
<reference evidence="2 3" key="2">
    <citation type="submission" date="2018-11" db="EMBL/GenBank/DDBJ databases">
        <authorList>
            <consortium name="Pathogen Informatics"/>
        </authorList>
    </citation>
    <scope>NUCLEOTIDE SEQUENCE [LARGE SCALE GENOMIC DNA]</scope>
</reference>
<gene>
    <name evidence="2" type="ORF">ASIM_LOCUS19665</name>
</gene>
<protein>
    <submittedName>
        <fullName evidence="4">Anoctamin</fullName>
    </submittedName>
</protein>
<accession>A0A0M3KH19</accession>
<feature type="transmembrane region" description="Helical" evidence="1">
    <location>
        <begin position="15"/>
        <end position="47"/>
    </location>
</feature>
<evidence type="ECO:0000256" key="1">
    <source>
        <dbReference type="SAM" id="Phobius"/>
    </source>
</evidence>
<keyword evidence="1" id="KW-1133">Transmembrane helix</keyword>
<dbReference type="WBParaSite" id="ASIM_0002028301-mRNA-1">
    <property type="protein sequence ID" value="ASIM_0002028301-mRNA-1"/>
    <property type="gene ID" value="ASIM_0002028301"/>
</dbReference>
<organism evidence="4">
    <name type="scientific">Anisakis simplex</name>
    <name type="common">Herring worm</name>
    <dbReference type="NCBI Taxonomy" id="6269"/>
    <lineage>
        <taxon>Eukaryota</taxon>
        <taxon>Metazoa</taxon>
        <taxon>Ecdysozoa</taxon>
        <taxon>Nematoda</taxon>
        <taxon>Chromadorea</taxon>
        <taxon>Rhabditida</taxon>
        <taxon>Spirurina</taxon>
        <taxon>Ascaridomorpha</taxon>
        <taxon>Ascaridoidea</taxon>
        <taxon>Anisakidae</taxon>
        <taxon>Anisakis</taxon>
        <taxon>Anisakis simplex complex</taxon>
    </lineage>
</organism>
<sequence length="97" mass="11390">MAPGPTVDSTMIWQMQVVICVSTIVTCFFLVWTMLLINANLMVWPLVVNEMRLKMIRDNEYELVHCYKRELLLSHLFQSPDEENIDEEHAGIDHVQR</sequence>
<keyword evidence="1" id="KW-0472">Membrane</keyword>
<dbReference type="EMBL" id="UYRR01037709">
    <property type="protein sequence ID" value="VDK71212.1"/>
    <property type="molecule type" value="Genomic_DNA"/>
</dbReference>
<dbReference type="Proteomes" id="UP000267096">
    <property type="component" value="Unassembled WGS sequence"/>
</dbReference>
<evidence type="ECO:0000313" key="3">
    <source>
        <dbReference type="Proteomes" id="UP000267096"/>
    </source>
</evidence>
<name>A0A0M3KH19_ANISI</name>
<reference evidence="4" key="1">
    <citation type="submission" date="2017-02" db="UniProtKB">
        <authorList>
            <consortium name="WormBaseParasite"/>
        </authorList>
    </citation>
    <scope>IDENTIFICATION</scope>
</reference>
<dbReference type="AlphaFoldDB" id="A0A0M3KH19"/>
<keyword evidence="1" id="KW-0812">Transmembrane</keyword>